<dbReference type="Gramene" id="Psat02G0392500-T1">
    <property type="protein sequence ID" value="KAI5437977.1"/>
    <property type="gene ID" value="KIW84_023925"/>
</dbReference>
<reference evidence="1 2" key="1">
    <citation type="journal article" date="2022" name="Nat. Genet.">
        <title>Improved pea reference genome and pan-genome highlight genomic features and evolutionary characteristics.</title>
        <authorList>
            <person name="Yang T."/>
            <person name="Liu R."/>
            <person name="Luo Y."/>
            <person name="Hu S."/>
            <person name="Wang D."/>
            <person name="Wang C."/>
            <person name="Pandey M.K."/>
            <person name="Ge S."/>
            <person name="Xu Q."/>
            <person name="Li N."/>
            <person name="Li G."/>
            <person name="Huang Y."/>
            <person name="Saxena R.K."/>
            <person name="Ji Y."/>
            <person name="Li M."/>
            <person name="Yan X."/>
            <person name="He Y."/>
            <person name="Liu Y."/>
            <person name="Wang X."/>
            <person name="Xiang C."/>
            <person name="Varshney R.K."/>
            <person name="Ding H."/>
            <person name="Gao S."/>
            <person name="Zong X."/>
        </authorList>
    </citation>
    <scope>NUCLEOTIDE SEQUENCE [LARGE SCALE GENOMIC DNA]</scope>
    <source>
        <strain evidence="1 2">cv. Zhongwan 6</strain>
    </source>
</reference>
<protein>
    <submittedName>
        <fullName evidence="1">Uncharacterized protein</fullName>
    </submittedName>
</protein>
<name>A0A9D5B736_PEA</name>
<dbReference type="PANTHER" id="PTHR46686">
    <property type="entry name" value="GLYCOSYLTRANSFERASE"/>
    <property type="match status" value="1"/>
</dbReference>
<comment type="caution">
    <text evidence="1">The sequence shown here is derived from an EMBL/GenBank/DDBJ whole genome shotgun (WGS) entry which is preliminary data.</text>
</comment>
<keyword evidence="2" id="KW-1185">Reference proteome</keyword>
<proteinExistence type="predicted"/>
<evidence type="ECO:0000313" key="2">
    <source>
        <dbReference type="Proteomes" id="UP001058974"/>
    </source>
</evidence>
<dbReference type="AlphaFoldDB" id="A0A9D5B736"/>
<dbReference type="SUPFAM" id="SSF53756">
    <property type="entry name" value="UDP-Glycosyltransferase/glycogen phosphorylase"/>
    <property type="match status" value="1"/>
</dbReference>
<accession>A0A9D5B736</accession>
<dbReference type="PANTHER" id="PTHR46686:SF5">
    <property type="entry name" value="GLYCOSYLTRANSFERASE"/>
    <property type="match status" value="1"/>
</dbReference>
<gene>
    <name evidence="1" type="ORF">KIW84_023925</name>
</gene>
<organism evidence="1 2">
    <name type="scientific">Pisum sativum</name>
    <name type="common">Garden pea</name>
    <name type="synonym">Lathyrus oleraceus</name>
    <dbReference type="NCBI Taxonomy" id="3888"/>
    <lineage>
        <taxon>Eukaryota</taxon>
        <taxon>Viridiplantae</taxon>
        <taxon>Streptophyta</taxon>
        <taxon>Embryophyta</taxon>
        <taxon>Tracheophyta</taxon>
        <taxon>Spermatophyta</taxon>
        <taxon>Magnoliopsida</taxon>
        <taxon>eudicotyledons</taxon>
        <taxon>Gunneridae</taxon>
        <taxon>Pentapetalae</taxon>
        <taxon>rosids</taxon>
        <taxon>fabids</taxon>
        <taxon>Fabales</taxon>
        <taxon>Fabaceae</taxon>
        <taxon>Papilionoideae</taxon>
        <taxon>50 kb inversion clade</taxon>
        <taxon>NPAAA clade</taxon>
        <taxon>Hologalegina</taxon>
        <taxon>IRL clade</taxon>
        <taxon>Fabeae</taxon>
        <taxon>Lathyrus</taxon>
    </lineage>
</organism>
<dbReference type="EMBL" id="JAMSHJ010000002">
    <property type="protein sequence ID" value="KAI5437977.1"/>
    <property type="molecule type" value="Genomic_DNA"/>
</dbReference>
<evidence type="ECO:0000313" key="1">
    <source>
        <dbReference type="EMBL" id="KAI5437977.1"/>
    </source>
</evidence>
<dbReference type="Gene3D" id="3.40.50.2000">
    <property type="entry name" value="Glycogen Phosphorylase B"/>
    <property type="match status" value="2"/>
</dbReference>
<sequence>MLRDVYQIPSRRVHVILNVVDEEDFKEYVELGKEFRTKIGIPSNASLGFGVVGILVKDKGHPLLHEAFSRLIIKHTNMLRPQGLDLTLMKAMMIEKPLLASRFPSIKGPNNSDVTATATTNMTHEVKPISAVSISSAMALSDEAIKTNVSSAAKDVVGHELVSLRRAKNQGKLSVKTVGNDSGLQDRFSKDVKSYHVLYEALRKVYKDMKVIMLPFSEDMIPCKEVAKASFAKRRKKVFGKLIRSSSSISLELGVPLLVPTPLESWSWKKCVWIVSTAPDKDWETRSKRVKVDSVVGVARKEGSASLCLPYVLAGLSS</sequence>
<dbReference type="Proteomes" id="UP001058974">
    <property type="component" value="Chromosome 2"/>
</dbReference>